<dbReference type="FunFam" id="1.20.81.30:FF:000001">
    <property type="entry name" value="Type II secretion system protein F"/>
    <property type="match status" value="2"/>
</dbReference>
<dbReference type="PANTHER" id="PTHR30012">
    <property type="entry name" value="GENERAL SECRETION PATHWAY PROTEIN"/>
    <property type="match status" value="1"/>
</dbReference>
<dbReference type="EMBL" id="VCIA01000001">
    <property type="protein sequence ID" value="TMN21586.1"/>
    <property type="molecule type" value="Genomic_DNA"/>
</dbReference>
<dbReference type="PANTHER" id="PTHR30012:SF0">
    <property type="entry name" value="TYPE II SECRETION SYSTEM PROTEIN F-RELATED"/>
    <property type="match status" value="1"/>
</dbReference>
<evidence type="ECO:0000313" key="12">
    <source>
        <dbReference type="EMBL" id="TMN21586.1"/>
    </source>
</evidence>
<feature type="transmembrane region" description="Helical" evidence="10">
    <location>
        <begin position="165"/>
        <end position="187"/>
    </location>
</feature>
<evidence type="ECO:0000313" key="14">
    <source>
        <dbReference type="Proteomes" id="UP000306980"/>
    </source>
</evidence>
<evidence type="ECO:0000256" key="3">
    <source>
        <dbReference type="ARBA" id="ARBA00022448"/>
    </source>
</evidence>
<evidence type="ECO:0000256" key="2">
    <source>
        <dbReference type="ARBA" id="ARBA00005745"/>
    </source>
</evidence>
<keyword evidence="7 10" id="KW-1133">Transmembrane helix</keyword>
<evidence type="ECO:0000313" key="13">
    <source>
        <dbReference type="EMBL" id="TRM10489.1"/>
    </source>
</evidence>
<reference evidence="12 14" key="1">
    <citation type="submission" date="2019-05" db="EMBL/GenBank/DDBJ databases">
        <title>Genomic analysis of Lentibacillus sp. NKC220-2.</title>
        <authorList>
            <person name="Oh Y.J."/>
        </authorList>
    </citation>
    <scope>NUCLEOTIDE SEQUENCE [LARGE SCALE GENOMIC DNA]</scope>
    <source>
        <strain evidence="12 14">NKC220-2</strain>
    </source>
</reference>
<evidence type="ECO:0000313" key="15">
    <source>
        <dbReference type="Proteomes" id="UP000319280"/>
    </source>
</evidence>
<evidence type="ECO:0000256" key="7">
    <source>
        <dbReference type="ARBA" id="ARBA00022989"/>
    </source>
</evidence>
<dbReference type="InterPro" id="IPR001992">
    <property type="entry name" value="T2SS_GspF/T4SS_PilC_CS"/>
</dbReference>
<dbReference type="Proteomes" id="UP000319280">
    <property type="component" value="Unassembled WGS sequence"/>
</dbReference>
<dbReference type="GO" id="GO:0005886">
    <property type="term" value="C:plasma membrane"/>
    <property type="evidence" value="ECO:0007669"/>
    <property type="project" value="UniProtKB-SubCell"/>
</dbReference>
<comment type="similarity">
    <text evidence="2 9">Belongs to the GSP F family.</text>
</comment>
<proteinExistence type="inferred from homology"/>
<dbReference type="Gene3D" id="1.20.81.30">
    <property type="entry name" value="Type II secretion system (T2SS), domain F"/>
    <property type="match status" value="2"/>
</dbReference>
<keyword evidence="3 9" id="KW-0813">Transport</keyword>
<reference evidence="13 15" key="2">
    <citation type="submission" date="2019-07" db="EMBL/GenBank/DDBJ databases">
        <title>Genomic analysis of Lentibacillus sp. NKC851-2.</title>
        <authorList>
            <person name="Oh Y.J."/>
        </authorList>
    </citation>
    <scope>NUCLEOTIDE SEQUENCE [LARGE SCALE GENOMIC DNA]</scope>
    <source>
        <strain evidence="13 15">NKC851-2</strain>
    </source>
</reference>
<dbReference type="RefSeq" id="WP_138602139.1">
    <property type="nucleotide sequence ID" value="NZ_VCIA01000001.1"/>
</dbReference>
<dbReference type="GO" id="GO:0015628">
    <property type="term" value="P:protein secretion by the type II secretion system"/>
    <property type="evidence" value="ECO:0007669"/>
    <property type="project" value="TreeGrafter"/>
</dbReference>
<dbReference type="AlphaFoldDB" id="A0A549YF31"/>
<protein>
    <submittedName>
        <fullName evidence="13">Type II secretion system F family protein</fullName>
    </submittedName>
</protein>
<evidence type="ECO:0000256" key="6">
    <source>
        <dbReference type="ARBA" id="ARBA00022692"/>
    </source>
</evidence>
<dbReference type="InterPro" id="IPR042094">
    <property type="entry name" value="T2SS_GspF_sf"/>
</dbReference>
<keyword evidence="15" id="KW-1185">Reference proteome</keyword>
<gene>
    <name evidence="12" type="ORF">FFL34_05290</name>
    <name evidence="13" type="ORF">FH966_01440</name>
</gene>
<dbReference type="PROSITE" id="PS00874">
    <property type="entry name" value="T2SP_F"/>
    <property type="match status" value="1"/>
</dbReference>
<evidence type="ECO:0000256" key="8">
    <source>
        <dbReference type="ARBA" id="ARBA00023136"/>
    </source>
</evidence>
<keyword evidence="5" id="KW-0997">Cell inner membrane</keyword>
<evidence type="ECO:0000256" key="1">
    <source>
        <dbReference type="ARBA" id="ARBA00004429"/>
    </source>
</evidence>
<dbReference type="Proteomes" id="UP000306980">
    <property type="component" value="Unassembled WGS sequence"/>
</dbReference>
<evidence type="ECO:0000259" key="11">
    <source>
        <dbReference type="Pfam" id="PF00482"/>
    </source>
</evidence>
<dbReference type="PRINTS" id="PR00812">
    <property type="entry name" value="BCTERIALGSPF"/>
</dbReference>
<feature type="transmembrane region" description="Helical" evidence="10">
    <location>
        <begin position="371"/>
        <end position="395"/>
    </location>
</feature>
<dbReference type="InterPro" id="IPR018076">
    <property type="entry name" value="T2SS_GspF_dom"/>
</dbReference>
<dbReference type="EMBL" id="VJMZ01000001">
    <property type="protein sequence ID" value="TRM10489.1"/>
    <property type="molecule type" value="Genomic_DNA"/>
</dbReference>
<feature type="domain" description="Type II secretion system protein GspF" evidence="11">
    <location>
        <begin position="269"/>
        <end position="390"/>
    </location>
</feature>
<dbReference type="OrthoDB" id="9805682at2"/>
<organism evidence="13 15">
    <name type="scientific">Lentibacillus cibarius</name>
    <dbReference type="NCBI Taxonomy" id="2583219"/>
    <lineage>
        <taxon>Bacteria</taxon>
        <taxon>Bacillati</taxon>
        <taxon>Bacillota</taxon>
        <taxon>Bacilli</taxon>
        <taxon>Bacillales</taxon>
        <taxon>Bacillaceae</taxon>
        <taxon>Lentibacillus</taxon>
    </lineage>
</organism>
<accession>A0A549YF31</accession>
<name>A0A549YF31_9BACI</name>
<accession>A0A5S3QM77</accession>
<evidence type="ECO:0000256" key="9">
    <source>
        <dbReference type="RuleBase" id="RU003923"/>
    </source>
</evidence>
<evidence type="ECO:0000256" key="4">
    <source>
        <dbReference type="ARBA" id="ARBA00022475"/>
    </source>
</evidence>
<feature type="domain" description="Type II secretion system protein GspF" evidence="11">
    <location>
        <begin position="65"/>
        <end position="188"/>
    </location>
</feature>
<feature type="transmembrane region" description="Helical" evidence="10">
    <location>
        <begin position="217"/>
        <end position="236"/>
    </location>
</feature>
<evidence type="ECO:0000256" key="5">
    <source>
        <dbReference type="ARBA" id="ARBA00022519"/>
    </source>
</evidence>
<comment type="caution">
    <text evidence="13">The sequence shown here is derived from an EMBL/GenBank/DDBJ whole genome shotgun (WGS) entry which is preliminary data.</text>
</comment>
<keyword evidence="6 9" id="KW-0812">Transmembrane</keyword>
<keyword evidence="4" id="KW-1003">Cell membrane</keyword>
<dbReference type="Pfam" id="PF00482">
    <property type="entry name" value="T2SSF"/>
    <property type="match status" value="2"/>
</dbReference>
<comment type="subcellular location">
    <subcellularLocation>
        <location evidence="1">Cell inner membrane</location>
        <topology evidence="1">Multi-pass membrane protein</topology>
    </subcellularLocation>
    <subcellularLocation>
        <location evidence="9">Cell membrane</location>
        <topology evidence="9">Multi-pass membrane protein</topology>
    </subcellularLocation>
</comment>
<dbReference type="InterPro" id="IPR003004">
    <property type="entry name" value="GspF/PilC"/>
</dbReference>
<keyword evidence="8 10" id="KW-0472">Membrane</keyword>
<evidence type="ECO:0000256" key="10">
    <source>
        <dbReference type="SAM" id="Phobius"/>
    </source>
</evidence>
<sequence length="399" mass="45214">MNFEYSGKRLSGQRVKGKVEAETKRDALRELEQSGIIIVSITETKPWNKDIMLNKRLKNADFVIFLRQYATLIHAGISISEATKTMSRQTDNRMLQSALEDIDKQLDRGEALSVATERHPNVFPELLVNMIHAGEASGKLDDILNEMADYYEKEHTNRKKLVSALMYPSIVGAITLLLTVFLLVFVVPQFVSMFESFGEDIPVFTQLILSLSDWMQYYWWMLLVLVVIGVLVYKYVVQFPAVAYRVDGLKIKFPFLGKLAHKAVLVRMTQTLSTLVNSAVPILQALEITERVVGNKVMQNVLADARKSLENGESITRVMDGHWAFPPLIVQMVQIGEKTGTLDHMLQKAAQFYEEDLDQMSNRIQTLVEPLMIILLTVIVGSVIVSIVLPMFSLFENIQ</sequence>